<accession>A0ABQ9G0C7</accession>
<evidence type="ECO:0000256" key="1">
    <source>
        <dbReference type="SAM" id="MobiDB-lite"/>
    </source>
</evidence>
<feature type="region of interest" description="Disordered" evidence="1">
    <location>
        <begin position="246"/>
        <end position="277"/>
    </location>
</feature>
<evidence type="ECO:0000313" key="3">
    <source>
        <dbReference type="Proteomes" id="UP001159363"/>
    </source>
</evidence>
<proteinExistence type="predicted"/>
<name>A0ABQ9G0C7_9NEOP</name>
<feature type="compositionally biased region" description="Basic and acidic residues" evidence="1">
    <location>
        <begin position="179"/>
        <end position="191"/>
    </location>
</feature>
<dbReference type="Proteomes" id="UP001159363">
    <property type="component" value="Chromosome 16"/>
</dbReference>
<reference evidence="2 3" key="1">
    <citation type="submission" date="2023-02" db="EMBL/GenBank/DDBJ databases">
        <title>LHISI_Scaffold_Assembly.</title>
        <authorList>
            <person name="Stuart O.P."/>
            <person name="Cleave R."/>
            <person name="Magrath M.J.L."/>
            <person name="Mikheyev A.S."/>
        </authorList>
    </citation>
    <scope>NUCLEOTIDE SEQUENCE [LARGE SCALE GENOMIC DNA]</scope>
    <source>
        <strain evidence="2">Daus_M_001</strain>
        <tissue evidence="2">Leg muscle</tissue>
    </source>
</reference>
<protein>
    <submittedName>
        <fullName evidence="2">Uncharacterized protein</fullName>
    </submittedName>
</protein>
<keyword evidence="3" id="KW-1185">Reference proteome</keyword>
<gene>
    <name evidence="2" type="ORF">PR048_033458</name>
</gene>
<feature type="region of interest" description="Disordered" evidence="1">
    <location>
        <begin position="163"/>
        <end position="191"/>
    </location>
</feature>
<comment type="caution">
    <text evidence="2">The sequence shown here is derived from an EMBL/GenBank/DDBJ whole genome shotgun (WGS) entry which is preliminary data.</text>
</comment>
<dbReference type="EMBL" id="JARBHB010000017">
    <property type="protein sequence ID" value="KAJ8865935.1"/>
    <property type="molecule type" value="Genomic_DNA"/>
</dbReference>
<sequence>MTGTADNVANRVQSPAGSPDFRVWESCRAIPLGHGFSQGSPVSPNLSFRCCSILTSITLIGSQDLDNTVGSFAYLDWLNCFLTRSDVAELSGPGELEFVNGFGTERDNIRPTLEWRDLGDSCGDLVAARPRSRSEGAIRATFTRTPSASSLLRARRARRKARAWGKREISEKTPPISDSHMRKSGSDPVENRSRFAHVGGEYSSRYTTTVHSFLSEKSRMPGILFTNHTLLFDSYLTDSNRRSCCEDSAPSASGTNDVALRSVVKKRRAGGGCSPKD</sequence>
<organism evidence="2 3">
    <name type="scientific">Dryococelus australis</name>
    <dbReference type="NCBI Taxonomy" id="614101"/>
    <lineage>
        <taxon>Eukaryota</taxon>
        <taxon>Metazoa</taxon>
        <taxon>Ecdysozoa</taxon>
        <taxon>Arthropoda</taxon>
        <taxon>Hexapoda</taxon>
        <taxon>Insecta</taxon>
        <taxon>Pterygota</taxon>
        <taxon>Neoptera</taxon>
        <taxon>Polyneoptera</taxon>
        <taxon>Phasmatodea</taxon>
        <taxon>Verophasmatodea</taxon>
        <taxon>Anareolatae</taxon>
        <taxon>Phasmatidae</taxon>
        <taxon>Eurycanthinae</taxon>
        <taxon>Dryococelus</taxon>
    </lineage>
</organism>
<evidence type="ECO:0000313" key="2">
    <source>
        <dbReference type="EMBL" id="KAJ8865935.1"/>
    </source>
</evidence>